<reference evidence="6" key="1">
    <citation type="submission" date="2013-04" db="EMBL/GenBank/DDBJ databases">
        <title>The genome sequencing project of 58 acetic acid bacteria.</title>
        <authorList>
            <person name="Okamoto-Kainuma A."/>
            <person name="Ishikawa M."/>
            <person name="Umino S."/>
            <person name="Koizumi Y."/>
            <person name="Shiwa Y."/>
            <person name="Yoshikawa H."/>
            <person name="Matsutani M."/>
            <person name="Matsushita K."/>
        </authorList>
    </citation>
    <scope>NUCLEOTIDE SEQUENCE</scope>
    <source>
        <strain evidence="6">NRIC 0228</strain>
    </source>
</reference>
<dbReference type="Pfam" id="PF00440">
    <property type="entry name" value="TetR_N"/>
    <property type="match status" value="1"/>
</dbReference>
<dbReference type="InterPro" id="IPR036271">
    <property type="entry name" value="Tet_transcr_reg_TetR-rel_C_sf"/>
</dbReference>
<proteinExistence type="predicted"/>
<evidence type="ECO:0000313" key="7">
    <source>
        <dbReference type="Proteomes" id="UP001061070"/>
    </source>
</evidence>
<evidence type="ECO:0000256" key="3">
    <source>
        <dbReference type="ARBA" id="ARBA00023163"/>
    </source>
</evidence>
<keyword evidence="1" id="KW-0805">Transcription regulation</keyword>
<evidence type="ECO:0000256" key="4">
    <source>
        <dbReference type="PROSITE-ProRule" id="PRU00335"/>
    </source>
</evidence>
<dbReference type="Proteomes" id="UP001061070">
    <property type="component" value="Unassembled WGS sequence"/>
</dbReference>
<name>A0ABQ0Q963_9PROT</name>
<dbReference type="InterPro" id="IPR001647">
    <property type="entry name" value="HTH_TetR"/>
</dbReference>
<dbReference type="Gene3D" id="1.10.357.10">
    <property type="entry name" value="Tetracycline Repressor, domain 2"/>
    <property type="match status" value="1"/>
</dbReference>
<dbReference type="InterPro" id="IPR009057">
    <property type="entry name" value="Homeodomain-like_sf"/>
</dbReference>
<evidence type="ECO:0000256" key="2">
    <source>
        <dbReference type="ARBA" id="ARBA00023125"/>
    </source>
</evidence>
<gene>
    <name evidence="6" type="ORF">AA0228_0730</name>
</gene>
<dbReference type="InterPro" id="IPR050109">
    <property type="entry name" value="HTH-type_TetR-like_transc_reg"/>
</dbReference>
<evidence type="ECO:0000256" key="1">
    <source>
        <dbReference type="ARBA" id="ARBA00023015"/>
    </source>
</evidence>
<dbReference type="PANTHER" id="PTHR30055">
    <property type="entry name" value="HTH-TYPE TRANSCRIPTIONAL REGULATOR RUTR"/>
    <property type="match status" value="1"/>
</dbReference>
<keyword evidence="2 4" id="KW-0238">DNA-binding</keyword>
<dbReference type="PANTHER" id="PTHR30055:SF234">
    <property type="entry name" value="HTH-TYPE TRANSCRIPTIONAL REGULATOR BETI"/>
    <property type="match status" value="1"/>
</dbReference>
<dbReference type="EMBL" id="BAQW01000004">
    <property type="protein sequence ID" value="GBR09598.1"/>
    <property type="molecule type" value="Genomic_DNA"/>
</dbReference>
<sequence>MRADARKNYDRLLLSAREAIAEDGVNVSMRDIARRAGVGFATLLRHFPTRETLFEALLRAALDELTGTAERLEKSASPSNALLSWLSDAVRFMGAYNGVVSMMSIALEDENSALHISCTNLRSAGARLLARAQAEGTARKDIDGTDLFGLIGALGWLGEQPSFAARNSRFFDVITTAIMTPKARG</sequence>
<feature type="domain" description="HTH tetR-type" evidence="5">
    <location>
        <begin position="6"/>
        <end position="65"/>
    </location>
</feature>
<dbReference type="PRINTS" id="PR00455">
    <property type="entry name" value="HTHTETR"/>
</dbReference>
<protein>
    <submittedName>
        <fullName evidence="6">TetR family transcriptional regulator</fullName>
    </submittedName>
</protein>
<dbReference type="RefSeq" id="WP_063902710.1">
    <property type="nucleotide sequence ID" value="NZ_BAQW01000004.1"/>
</dbReference>
<keyword evidence="7" id="KW-1185">Reference proteome</keyword>
<organism evidence="6 7">
    <name type="scientific">Gluconobacter frateurii NRIC 0228</name>
    <dbReference type="NCBI Taxonomy" id="1307946"/>
    <lineage>
        <taxon>Bacteria</taxon>
        <taxon>Pseudomonadati</taxon>
        <taxon>Pseudomonadota</taxon>
        <taxon>Alphaproteobacteria</taxon>
        <taxon>Acetobacterales</taxon>
        <taxon>Acetobacteraceae</taxon>
        <taxon>Gluconobacter</taxon>
    </lineage>
</organism>
<keyword evidence="3" id="KW-0804">Transcription</keyword>
<dbReference type="SUPFAM" id="SSF46689">
    <property type="entry name" value="Homeodomain-like"/>
    <property type="match status" value="1"/>
</dbReference>
<dbReference type="Pfam" id="PF21597">
    <property type="entry name" value="TetR_C_43"/>
    <property type="match status" value="1"/>
</dbReference>
<evidence type="ECO:0000313" key="6">
    <source>
        <dbReference type="EMBL" id="GBR09598.1"/>
    </source>
</evidence>
<accession>A0ABQ0Q963</accession>
<feature type="DNA-binding region" description="H-T-H motif" evidence="4">
    <location>
        <begin position="28"/>
        <end position="47"/>
    </location>
</feature>
<dbReference type="SUPFAM" id="SSF48498">
    <property type="entry name" value="Tetracyclin repressor-like, C-terminal domain"/>
    <property type="match status" value="1"/>
</dbReference>
<comment type="caution">
    <text evidence="6">The sequence shown here is derived from an EMBL/GenBank/DDBJ whole genome shotgun (WGS) entry which is preliminary data.</text>
</comment>
<dbReference type="PROSITE" id="PS50977">
    <property type="entry name" value="HTH_TETR_2"/>
    <property type="match status" value="1"/>
</dbReference>
<dbReference type="InterPro" id="IPR049445">
    <property type="entry name" value="TetR_SbtR-like_C"/>
</dbReference>
<evidence type="ECO:0000259" key="5">
    <source>
        <dbReference type="PROSITE" id="PS50977"/>
    </source>
</evidence>